<comment type="caution">
    <text evidence="1">The sequence shown here is derived from an EMBL/GenBank/DDBJ whole genome shotgun (WGS) entry which is preliminary data.</text>
</comment>
<keyword evidence="2" id="KW-1185">Reference proteome</keyword>
<evidence type="ECO:0000313" key="1">
    <source>
        <dbReference type="EMBL" id="KGF72952.1"/>
    </source>
</evidence>
<protein>
    <submittedName>
        <fullName evidence="1">Uncharacterized protein</fullName>
    </submittedName>
</protein>
<evidence type="ECO:0000313" key="2">
    <source>
        <dbReference type="Proteomes" id="UP000030170"/>
    </source>
</evidence>
<sequence>MIKLTLFALKGVEECPMTAESVFIFADLIRANPLDQILQILVLFATGGKLLRFPGPRAALCYACLNPRVKKDELLTIRQYWLNNICVTAFNYPAFIICNKTLHISETVLQRASFRAALKRHFIQRQACSELLCHEFLGQGTFA</sequence>
<dbReference type="EMBL" id="JJML01000017">
    <property type="protein sequence ID" value="KGF72952.1"/>
    <property type="molecule type" value="Genomic_DNA"/>
</dbReference>
<dbReference type="Proteomes" id="UP000030170">
    <property type="component" value="Unassembled WGS sequence"/>
</dbReference>
<reference evidence="1 2" key="1">
    <citation type="journal article" date="2014" name="Mol. Ecol.">
        <title>Evolution of Synechococcus.</title>
        <authorList>
            <person name="Dvorak P."/>
            <person name="Casamatta D."/>
            <person name="Hasler P."/>
            <person name="Poulickova A."/>
            <person name="Ondrej V."/>
            <person name="Sanges R."/>
        </authorList>
    </citation>
    <scope>NUCLEOTIDE SEQUENCE [LARGE SCALE GENOMIC DNA]</scope>
    <source>
        <strain evidence="1 2">CAUP A 1101</strain>
    </source>
</reference>
<name>A0A098TM61_9CYAN</name>
<accession>A0A098TM61</accession>
<dbReference type="AlphaFoldDB" id="A0A098TM61"/>
<organism evidence="1 2">
    <name type="scientific">Neosynechococcus sphagnicola sy1</name>
    <dbReference type="NCBI Taxonomy" id="1497020"/>
    <lineage>
        <taxon>Bacteria</taxon>
        <taxon>Bacillati</taxon>
        <taxon>Cyanobacteriota</taxon>
        <taxon>Cyanophyceae</taxon>
        <taxon>Neosynechococcales</taxon>
        <taxon>Neosynechococcaceae</taxon>
        <taxon>Neosynechococcus</taxon>
    </lineage>
</organism>
<proteinExistence type="predicted"/>
<gene>
    <name evidence="1" type="ORF">DO97_04535</name>
</gene>